<feature type="repeat" description="TPR" evidence="3">
    <location>
        <begin position="356"/>
        <end position="389"/>
    </location>
</feature>
<dbReference type="EMBL" id="CAJNRF010000049">
    <property type="protein sequence ID" value="CAF1932804.1"/>
    <property type="molecule type" value="Genomic_DNA"/>
</dbReference>
<dbReference type="InterPro" id="IPR035897">
    <property type="entry name" value="Toll_tir_struct_dom_sf"/>
</dbReference>
<dbReference type="InterPro" id="IPR000157">
    <property type="entry name" value="TIR_dom"/>
</dbReference>
<feature type="domain" description="TIR" evidence="5">
    <location>
        <begin position="766"/>
        <end position="883"/>
    </location>
</feature>
<evidence type="ECO:0000313" key="7">
    <source>
        <dbReference type="Proteomes" id="UP000663856"/>
    </source>
</evidence>
<feature type="repeat" description="TPR" evidence="3">
    <location>
        <begin position="272"/>
        <end position="305"/>
    </location>
</feature>
<dbReference type="Gene3D" id="3.40.50.10140">
    <property type="entry name" value="Toll/interleukin-1 receptor homology (TIR) domain"/>
    <property type="match status" value="1"/>
</dbReference>
<dbReference type="PROSITE" id="PS51996">
    <property type="entry name" value="TR_MART"/>
    <property type="match status" value="1"/>
</dbReference>
<evidence type="ECO:0000256" key="1">
    <source>
        <dbReference type="ARBA" id="ARBA00022737"/>
    </source>
</evidence>
<feature type="repeat" description="TPR" evidence="3">
    <location>
        <begin position="314"/>
        <end position="347"/>
    </location>
</feature>
<accession>A0A816L9H2</accession>
<name>A0A816L9H2_9BILA</name>
<dbReference type="Pfam" id="PF13424">
    <property type="entry name" value="TPR_12"/>
    <property type="match status" value="1"/>
</dbReference>
<dbReference type="AlphaFoldDB" id="A0A816L9H2"/>
<dbReference type="GO" id="GO:0007165">
    <property type="term" value="P:signal transduction"/>
    <property type="evidence" value="ECO:0007669"/>
    <property type="project" value="InterPro"/>
</dbReference>
<organism evidence="6 7">
    <name type="scientific">Rotaria magnacalcarata</name>
    <dbReference type="NCBI Taxonomy" id="392030"/>
    <lineage>
        <taxon>Eukaryota</taxon>
        <taxon>Metazoa</taxon>
        <taxon>Spiralia</taxon>
        <taxon>Gnathifera</taxon>
        <taxon>Rotifera</taxon>
        <taxon>Eurotatoria</taxon>
        <taxon>Bdelloidea</taxon>
        <taxon>Philodinida</taxon>
        <taxon>Philodinidae</taxon>
        <taxon>Rotaria</taxon>
    </lineage>
</organism>
<protein>
    <recommendedName>
        <fullName evidence="8">TIR domain-containing protein</fullName>
    </recommendedName>
</protein>
<dbReference type="SUPFAM" id="SSF48452">
    <property type="entry name" value="TPR-like"/>
    <property type="match status" value="1"/>
</dbReference>
<dbReference type="Pfam" id="PF03496">
    <property type="entry name" value="ADPrib_exo_Tox"/>
    <property type="match status" value="1"/>
</dbReference>
<sequence>MLNKALRIPEADVLYKLCLFIQDIFHQIQNESVSDSIAVYLGQTIQRDDFDSSQKTLSNNNLIAFPQFLSCSKDQLRAICVAKKLATLNDNFMPIIIHLDIPANMKCATISSCRYFIDNEKDILLNMGTMARIVKVEKESFNRNQIASIYLILVLKNSTTQAAIAPCCYCLATSCRNQDNSKRALELYLLSLDASLRIKSPNAFELSSLYASIALDSQLHSNNPDLNCISSYTNNIGVIFVKQGKNSDVISSFQRTLKILQQITESHDTELSLTYDNIGDAYLSQFKSEEALNNYNKSIEIQEHFLPRNLSALSSVNYTLGNVYLKLGRFREALTHFKRSLEYQKEYMPVAYSSFAVLYNNIGLMKFREEQYSEALENYFKSLEIASISLPEKHSLIAIALSNIAKSRIGRAVDQVCSPLCAQMFEIVFKEQSSYLSNEQRILLVYYPNEITRYQGNRRQETIERIRHTHLKWFNSWLGEHNTGRPSYVIWSSVMVDIVQHITNILFRIDLDEKISSSDSRNEFRQVANTIKCILLSINQLNPVAIDLAAISLVEELLLILFYFTLDRELVNHLKSLRLVDIMDRLLRTLNKHDEINLQAHRILAIITNEADIKQLQNSARITTIFISFINDAINGGVTDEARLHNSLLLTQHDQIREELIKQKGHSVFLRCVFEDQFNILKAKLPSLEILLTLAFNKDFAISLRDNITFMNHVRLLILSPERSLQLVATALIWKLEKNSETTIKIVQERAPPIFSRIITEKQYDIMIRYSHTDKKRCHQILDLLEKDQLRVWIDSRLTDDVTFDAVAEAIENAEFVFVCISDAYKQSPLCELEATYAVKRQCHIIPLAMTDNYKPDGWLGILTSALVNIDFSKLNLDKAYQELQNQIDLIHSNDSYSIVSPQNQMYYNDCSQLNCVIPTTGSTTKMKKNLCSIAEYPYCIDMWTEDHVISFLLAKKLDILLPAFEGMNGRLLHNVYDMCISSQQVMFSSLKDDIAKSQLTKTLSLRSYFSFLEEIKVYIPLKICNAANSTSVICNLM</sequence>
<dbReference type="Pfam" id="PF13676">
    <property type="entry name" value="TIR_2"/>
    <property type="match status" value="1"/>
</dbReference>
<dbReference type="SUPFAM" id="SSF56399">
    <property type="entry name" value="ADP-ribosylation"/>
    <property type="match status" value="1"/>
</dbReference>
<proteinExistence type="predicted"/>
<dbReference type="InterPro" id="IPR019734">
    <property type="entry name" value="TPR_rpt"/>
</dbReference>
<keyword evidence="1" id="KW-0677">Repeat</keyword>
<dbReference type="PANTHER" id="PTHR46270:SF2">
    <property type="entry name" value="TIR DOMAIN-CONTAINING PROTEIN"/>
    <property type="match status" value="1"/>
</dbReference>
<evidence type="ECO:0000256" key="2">
    <source>
        <dbReference type="ARBA" id="ARBA00022803"/>
    </source>
</evidence>
<dbReference type="InterPro" id="IPR003540">
    <property type="entry name" value="ADP-ribosyltransferase"/>
</dbReference>
<evidence type="ECO:0000259" key="5">
    <source>
        <dbReference type="Pfam" id="PF13676"/>
    </source>
</evidence>
<dbReference type="Pfam" id="PF07719">
    <property type="entry name" value="TPR_2"/>
    <property type="match status" value="1"/>
</dbReference>
<dbReference type="SMART" id="SM00028">
    <property type="entry name" value="TPR"/>
    <property type="match status" value="5"/>
</dbReference>
<evidence type="ECO:0000256" key="3">
    <source>
        <dbReference type="PROSITE-ProRule" id="PRU00339"/>
    </source>
</evidence>
<dbReference type="SUPFAM" id="SSF52200">
    <property type="entry name" value="Toll/Interleukin receptor TIR domain"/>
    <property type="match status" value="1"/>
</dbReference>
<reference evidence="6" key="1">
    <citation type="submission" date="2021-02" db="EMBL/GenBank/DDBJ databases">
        <authorList>
            <person name="Nowell W R."/>
        </authorList>
    </citation>
    <scope>NUCLEOTIDE SEQUENCE</scope>
</reference>
<evidence type="ECO:0000259" key="4">
    <source>
        <dbReference type="Pfam" id="PF03496"/>
    </source>
</evidence>
<dbReference type="PROSITE" id="PS50005">
    <property type="entry name" value="TPR"/>
    <property type="match status" value="3"/>
</dbReference>
<dbReference type="Gene3D" id="1.25.40.10">
    <property type="entry name" value="Tetratricopeptide repeat domain"/>
    <property type="match status" value="2"/>
</dbReference>
<feature type="domain" description="ADP ribosyltransferase" evidence="4">
    <location>
        <begin position="21"/>
        <end position="144"/>
    </location>
</feature>
<dbReference type="Gene3D" id="3.90.176.10">
    <property type="entry name" value="Toxin ADP-ribosyltransferase, Chain A, domain 1"/>
    <property type="match status" value="1"/>
</dbReference>
<dbReference type="InterPro" id="IPR013105">
    <property type="entry name" value="TPR_2"/>
</dbReference>
<evidence type="ECO:0000313" key="6">
    <source>
        <dbReference type="EMBL" id="CAF1932804.1"/>
    </source>
</evidence>
<gene>
    <name evidence="6" type="ORF">WKI299_LOCUS844</name>
</gene>
<dbReference type="Proteomes" id="UP000663856">
    <property type="component" value="Unassembled WGS sequence"/>
</dbReference>
<evidence type="ECO:0008006" key="8">
    <source>
        <dbReference type="Google" id="ProtNLM"/>
    </source>
</evidence>
<dbReference type="PROSITE" id="PS50293">
    <property type="entry name" value="TPR_REGION"/>
    <property type="match status" value="1"/>
</dbReference>
<keyword evidence="2 3" id="KW-0802">TPR repeat</keyword>
<comment type="caution">
    <text evidence="6">The sequence shown here is derived from an EMBL/GenBank/DDBJ whole genome shotgun (WGS) entry which is preliminary data.</text>
</comment>
<dbReference type="PANTHER" id="PTHR46270">
    <property type="entry name" value="ARMADILLO-TYPE FOLD-RELATED"/>
    <property type="match status" value="1"/>
</dbReference>
<dbReference type="InterPro" id="IPR011990">
    <property type="entry name" value="TPR-like_helical_dom_sf"/>
</dbReference>